<dbReference type="Gramene" id="EOY00687">
    <property type="protein sequence ID" value="EOY00687"/>
    <property type="gene ID" value="TCM_010612"/>
</dbReference>
<gene>
    <name evidence="1" type="ORF">TCM_010612</name>
</gene>
<accession>A0A061E8N2</accession>
<reference evidence="1 2" key="1">
    <citation type="journal article" date="2013" name="Genome Biol.">
        <title>The genome sequence of the most widely cultivated cacao type and its use to identify candidate genes regulating pod color.</title>
        <authorList>
            <person name="Motamayor J.C."/>
            <person name="Mockaitis K."/>
            <person name="Schmutz J."/>
            <person name="Haiminen N."/>
            <person name="Iii D.L."/>
            <person name="Cornejo O."/>
            <person name="Findley S.D."/>
            <person name="Zheng P."/>
            <person name="Utro F."/>
            <person name="Royaert S."/>
            <person name="Saski C."/>
            <person name="Jenkins J."/>
            <person name="Podicheti R."/>
            <person name="Zhao M."/>
            <person name="Scheffler B.E."/>
            <person name="Stack J.C."/>
            <person name="Feltus F.A."/>
            <person name="Mustiga G.M."/>
            <person name="Amores F."/>
            <person name="Phillips W."/>
            <person name="Marelli J.P."/>
            <person name="May G.D."/>
            <person name="Shapiro H."/>
            <person name="Ma J."/>
            <person name="Bustamante C.D."/>
            <person name="Schnell R.J."/>
            <person name="Main D."/>
            <person name="Gilbert D."/>
            <person name="Parida L."/>
            <person name="Kuhn D.N."/>
        </authorList>
    </citation>
    <scope>NUCLEOTIDE SEQUENCE [LARGE SCALE GENOMIC DNA]</scope>
    <source>
        <strain evidence="2">cv. Matina 1-6</strain>
    </source>
</reference>
<dbReference type="InParanoid" id="A0A061E8N2"/>
<dbReference type="Proteomes" id="UP000026915">
    <property type="component" value="Chromosome 2"/>
</dbReference>
<dbReference type="STRING" id="3641.A0A061E8N2"/>
<name>A0A061E8N2_THECC</name>
<sequence length="178" mass="19999">MKIFLFNRNNYNTNTIKSFFFLVYLPPLLSLSKFAIPLFHSYCCPPSSSSPSYLSPTLEEIVAMLKRHFGDGCGQIWLLERRSGRDALGVVKKPEWTNPDLSPIGIYVKKAKAQSGMHNGQDVGNVTSFGPSRALPDNASLFEKGLAQKVSPPWQDDDKDGHYMFALGENLTSRYKIY</sequence>
<dbReference type="eggNOG" id="KOG0671">
    <property type="taxonomic scope" value="Eukaryota"/>
</dbReference>
<dbReference type="HOGENOM" id="CLU_1513182_0_0_1"/>
<keyword evidence="2" id="KW-1185">Reference proteome</keyword>
<evidence type="ECO:0000313" key="1">
    <source>
        <dbReference type="EMBL" id="EOY00687.1"/>
    </source>
</evidence>
<dbReference type="AlphaFoldDB" id="A0A061E8N2"/>
<evidence type="ECO:0000313" key="2">
    <source>
        <dbReference type="Proteomes" id="UP000026915"/>
    </source>
</evidence>
<organism evidence="1 2">
    <name type="scientific">Theobroma cacao</name>
    <name type="common">Cacao</name>
    <name type="synonym">Cocoa</name>
    <dbReference type="NCBI Taxonomy" id="3641"/>
    <lineage>
        <taxon>Eukaryota</taxon>
        <taxon>Viridiplantae</taxon>
        <taxon>Streptophyta</taxon>
        <taxon>Embryophyta</taxon>
        <taxon>Tracheophyta</taxon>
        <taxon>Spermatophyta</taxon>
        <taxon>Magnoliopsida</taxon>
        <taxon>eudicotyledons</taxon>
        <taxon>Gunneridae</taxon>
        <taxon>Pentapetalae</taxon>
        <taxon>rosids</taxon>
        <taxon>malvids</taxon>
        <taxon>Malvales</taxon>
        <taxon>Malvaceae</taxon>
        <taxon>Byttnerioideae</taxon>
        <taxon>Theobroma</taxon>
    </lineage>
</organism>
<protein>
    <submittedName>
        <fullName evidence="1">Uncharacterized protein</fullName>
    </submittedName>
</protein>
<proteinExistence type="predicted"/>
<dbReference type="EMBL" id="CM001880">
    <property type="protein sequence ID" value="EOY00687.1"/>
    <property type="molecule type" value="Genomic_DNA"/>
</dbReference>